<sequence>MCHLSGYPWYSLQTSKRHKTAAVMSSLAAARADNFYFPPEWRPEMGGINKFQKSHPLGKRAKDIKDGILVVRFEMPFDVWCTHCNTHIGTACTSSTTVLPYNGIMIVQTDPEARGYKLLDGIKKKTQMDDVEWGTHDDDTLERLNAPEVGIALAADPFFKLEHDEADKRVAKKRSSGLMDLIDRQDTLFSDPYKTNASLRKTFRGEKREIKRKADDAAARHLSIPLADIHPSDVIASKSALFHNLTKRSHAPPRGKMSSVQVNHKQKLRVSTASSSFSQFGKLEASSRKPTKVAAVKRRRM</sequence>
<dbReference type="GO" id="GO:0000398">
    <property type="term" value="P:mRNA splicing, via spliceosome"/>
    <property type="evidence" value="ECO:0007669"/>
    <property type="project" value="InterPro"/>
</dbReference>
<reference evidence="5 6" key="1">
    <citation type="submission" date="2018-08" db="EMBL/GenBank/DDBJ databases">
        <title>Aphanomyces genome sequencing and annotation.</title>
        <authorList>
            <person name="Minardi D."/>
            <person name="Oidtmann B."/>
            <person name="Van Der Giezen M."/>
            <person name="Studholme D.J."/>
        </authorList>
    </citation>
    <scope>NUCLEOTIDE SEQUENCE [LARGE SCALE GENOMIC DNA]</scope>
    <source>
        <strain evidence="4 5">Da</strain>
        <strain evidence="3 6">Sv</strain>
    </source>
</reference>
<dbReference type="VEuPathDB" id="FungiDB:H257_10338"/>
<comment type="similarity">
    <text evidence="1">Belongs to the CWC16 family.</text>
</comment>
<comment type="caution">
    <text evidence="4">The sequence shown here is derived from an EMBL/GenBank/DDBJ whole genome shotgun (WGS) entry which is preliminary data.</text>
</comment>
<dbReference type="Pfam" id="PF04502">
    <property type="entry name" value="Saf4_Yju2"/>
    <property type="match status" value="2"/>
</dbReference>
<evidence type="ECO:0000313" key="5">
    <source>
        <dbReference type="Proteomes" id="UP000285430"/>
    </source>
</evidence>
<evidence type="ECO:0000313" key="3">
    <source>
        <dbReference type="EMBL" id="RHY84828.1"/>
    </source>
</evidence>
<dbReference type="EMBL" id="QUTH01007729">
    <property type="protein sequence ID" value="RHZ04049.1"/>
    <property type="molecule type" value="Genomic_DNA"/>
</dbReference>
<accession>A0A418E256</accession>
<evidence type="ECO:0000313" key="4">
    <source>
        <dbReference type="EMBL" id="RHZ04049.1"/>
    </source>
</evidence>
<feature type="compositionally biased region" description="Basic residues" evidence="2">
    <location>
        <begin position="289"/>
        <end position="301"/>
    </location>
</feature>
<dbReference type="EMBL" id="QUTG01005897">
    <property type="protein sequence ID" value="RHY84828.1"/>
    <property type="molecule type" value="Genomic_DNA"/>
</dbReference>
<evidence type="ECO:0000313" key="6">
    <source>
        <dbReference type="Proteomes" id="UP000285712"/>
    </source>
</evidence>
<feature type="compositionally biased region" description="Polar residues" evidence="2">
    <location>
        <begin position="268"/>
        <end position="279"/>
    </location>
</feature>
<proteinExistence type="inferred from homology"/>
<evidence type="ECO:0000256" key="1">
    <source>
        <dbReference type="ARBA" id="ARBA00005595"/>
    </source>
</evidence>
<name>A0A418E256_APHAT</name>
<organism evidence="4 5">
    <name type="scientific">Aphanomyces astaci</name>
    <name type="common">Crayfish plague agent</name>
    <dbReference type="NCBI Taxonomy" id="112090"/>
    <lineage>
        <taxon>Eukaryota</taxon>
        <taxon>Sar</taxon>
        <taxon>Stramenopiles</taxon>
        <taxon>Oomycota</taxon>
        <taxon>Saprolegniomycetes</taxon>
        <taxon>Saprolegniales</taxon>
        <taxon>Verrucalvaceae</taxon>
        <taxon>Aphanomyces</taxon>
    </lineage>
</organism>
<protein>
    <submittedName>
        <fullName evidence="4">Uncharacterized protein</fullName>
    </submittedName>
</protein>
<dbReference type="GO" id="GO:0005684">
    <property type="term" value="C:U2-type spliceosomal complex"/>
    <property type="evidence" value="ECO:0007669"/>
    <property type="project" value="TreeGrafter"/>
</dbReference>
<feature type="region of interest" description="Disordered" evidence="2">
    <location>
        <begin position="268"/>
        <end position="301"/>
    </location>
</feature>
<dbReference type="Proteomes" id="UP000285430">
    <property type="component" value="Unassembled WGS sequence"/>
</dbReference>
<gene>
    <name evidence="3" type="ORF">DYB35_010487</name>
    <name evidence="4" type="ORF">DYB37_007624</name>
</gene>
<dbReference type="PANTHER" id="PTHR12111">
    <property type="entry name" value="SPLICING FACTOR YJU2"/>
    <property type="match status" value="1"/>
</dbReference>
<dbReference type="GO" id="GO:0071014">
    <property type="term" value="C:post-mRNA release spliceosomal complex"/>
    <property type="evidence" value="ECO:0007669"/>
    <property type="project" value="TreeGrafter"/>
</dbReference>
<dbReference type="Proteomes" id="UP000285712">
    <property type="component" value="Unassembled WGS sequence"/>
</dbReference>
<dbReference type="InterPro" id="IPR007590">
    <property type="entry name" value="Saf4/Yju2"/>
</dbReference>
<dbReference type="PANTHER" id="PTHR12111:SF2">
    <property type="entry name" value="SPLICING FACTOR YJU2B-RELATED"/>
    <property type="match status" value="1"/>
</dbReference>
<dbReference type="AlphaFoldDB" id="A0A418E256"/>
<evidence type="ECO:0000256" key="2">
    <source>
        <dbReference type="SAM" id="MobiDB-lite"/>
    </source>
</evidence>